<evidence type="ECO:0000256" key="9">
    <source>
        <dbReference type="RuleBase" id="RU363032"/>
    </source>
</evidence>
<keyword evidence="4" id="KW-1003">Cell membrane</keyword>
<dbReference type="SUPFAM" id="SSF161098">
    <property type="entry name" value="MetI-like"/>
    <property type="match status" value="1"/>
</dbReference>
<dbReference type="CDD" id="cd06261">
    <property type="entry name" value="TM_PBP2"/>
    <property type="match status" value="1"/>
</dbReference>
<keyword evidence="7 9" id="KW-1133">Transmembrane helix</keyword>
<evidence type="ECO:0000256" key="6">
    <source>
        <dbReference type="ARBA" id="ARBA00022970"/>
    </source>
</evidence>
<dbReference type="InterPro" id="IPR010065">
    <property type="entry name" value="AA_ABC_transptr_permease_3TM"/>
</dbReference>
<dbReference type="PROSITE" id="PS50928">
    <property type="entry name" value="ABC_TM1"/>
    <property type="match status" value="1"/>
</dbReference>
<dbReference type="InterPro" id="IPR043429">
    <property type="entry name" value="ArtM/GltK/GlnP/TcyL/YhdX-like"/>
</dbReference>
<dbReference type="NCBIfam" id="TIGR01726">
    <property type="entry name" value="HEQRo_perm_3TM"/>
    <property type="match status" value="1"/>
</dbReference>
<evidence type="ECO:0000256" key="2">
    <source>
        <dbReference type="ARBA" id="ARBA00010072"/>
    </source>
</evidence>
<protein>
    <submittedName>
        <fullName evidence="11">Polar amino acid transport system permease protein</fullName>
    </submittedName>
</protein>
<dbReference type="GO" id="GO:0006865">
    <property type="term" value="P:amino acid transport"/>
    <property type="evidence" value="ECO:0007669"/>
    <property type="project" value="UniProtKB-KW"/>
</dbReference>
<name>A0A1M5CG84_9BACT</name>
<evidence type="ECO:0000256" key="8">
    <source>
        <dbReference type="ARBA" id="ARBA00023136"/>
    </source>
</evidence>
<feature type="transmembrane region" description="Helical" evidence="9">
    <location>
        <begin position="36"/>
        <end position="60"/>
    </location>
</feature>
<accession>A0A1M5CG84</accession>
<dbReference type="InterPro" id="IPR000515">
    <property type="entry name" value="MetI-like"/>
</dbReference>
<evidence type="ECO:0000313" key="11">
    <source>
        <dbReference type="EMBL" id="SHF53700.1"/>
    </source>
</evidence>
<dbReference type="GO" id="GO:0022857">
    <property type="term" value="F:transmembrane transporter activity"/>
    <property type="evidence" value="ECO:0007669"/>
    <property type="project" value="InterPro"/>
</dbReference>
<gene>
    <name evidence="11" type="ORF">SAMN02745206_02193</name>
</gene>
<evidence type="ECO:0000313" key="12">
    <source>
        <dbReference type="Proteomes" id="UP000184076"/>
    </source>
</evidence>
<reference evidence="12" key="1">
    <citation type="submission" date="2016-11" db="EMBL/GenBank/DDBJ databases">
        <authorList>
            <person name="Varghese N."/>
            <person name="Submissions S."/>
        </authorList>
    </citation>
    <scope>NUCLEOTIDE SEQUENCE [LARGE SCALE GENOMIC DNA]</scope>
    <source>
        <strain evidence="12">DSM 9756</strain>
    </source>
</reference>
<dbReference type="InterPro" id="IPR035906">
    <property type="entry name" value="MetI-like_sf"/>
</dbReference>
<feature type="transmembrane region" description="Helical" evidence="9">
    <location>
        <begin position="251"/>
        <end position="271"/>
    </location>
</feature>
<keyword evidence="8 9" id="KW-0472">Membrane</keyword>
<sequence>MNETISKGAPGIPPEALAVLKETADAKRRFRRNNALALFTLLMMLFGFLYMLGLDFAFMARWFGFIMAGMGYTLLVSFLAISLACILSVIGALGRLSRNPIANSVATAYVSFIRGTPLLVQVYMWYLALPQIGKSLEEMGVHGAQAWFTLPAIAAGVLALGVCYGAYMTETVRAGIESIGIGQREAAKALGMTDSQMMRRIIFPQALRVIIPPISNEFIAMIKDSSLVSLMGVWELSYRAIKVGRRYFQSLEMLILAALIYWVLCIILQTVQEHIEARMAKGDRGVNG</sequence>
<dbReference type="Pfam" id="PF00528">
    <property type="entry name" value="BPD_transp_1"/>
    <property type="match status" value="1"/>
</dbReference>
<evidence type="ECO:0000256" key="3">
    <source>
        <dbReference type="ARBA" id="ARBA00022448"/>
    </source>
</evidence>
<organism evidence="11 12">
    <name type="scientific">Desulfacinum infernum DSM 9756</name>
    <dbReference type="NCBI Taxonomy" id="1121391"/>
    <lineage>
        <taxon>Bacteria</taxon>
        <taxon>Pseudomonadati</taxon>
        <taxon>Thermodesulfobacteriota</taxon>
        <taxon>Syntrophobacteria</taxon>
        <taxon>Syntrophobacterales</taxon>
        <taxon>Syntrophobacteraceae</taxon>
        <taxon>Desulfacinum</taxon>
    </lineage>
</organism>
<feature type="domain" description="ABC transmembrane type-1" evidence="10">
    <location>
        <begin position="70"/>
        <end position="272"/>
    </location>
</feature>
<dbReference type="Proteomes" id="UP000184076">
    <property type="component" value="Unassembled WGS sequence"/>
</dbReference>
<comment type="similarity">
    <text evidence="2">Belongs to the binding-protein-dependent transport system permease family. HisMQ subfamily.</text>
</comment>
<dbReference type="STRING" id="1121391.SAMN02745206_02193"/>
<dbReference type="OrthoDB" id="5365894at2"/>
<dbReference type="EMBL" id="FQVB01000020">
    <property type="protein sequence ID" value="SHF53700.1"/>
    <property type="molecule type" value="Genomic_DNA"/>
</dbReference>
<dbReference type="PANTHER" id="PTHR30614:SF0">
    <property type="entry name" value="L-CYSTINE TRANSPORT SYSTEM PERMEASE PROTEIN TCYL"/>
    <property type="match status" value="1"/>
</dbReference>
<keyword evidence="5 9" id="KW-0812">Transmembrane</keyword>
<dbReference type="AlphaFoldDB" id="A0A1M5CG84"/>
<evidence type="ECO:0000259" key="10">
    <source>
        <dbReference type="PROSITE" id="PS50928"/>
    </source>
</evidence>
<evidence type="ECO:0000256" key="1">
    <source>
        <dbReference type="ARBA" id="ARBA00004429"/>
    </source>
</evidence>
<evidence type="ECO:0000256" key="5">
    <source>
        <dbReference type="ARBA" id="ARBA00022692"/>
    </source>
</evidence>
<evidence type="ECO:0000256" key="7">
    <source>
        <dbReference type="ARBA" id="ARBA00022989"/>
    </source>
</evidence>
<dbReference type="RefSeq" id="WP_073039247.1">
    <property type="nucleotide sequence ID" value="NZ_FQVB01000020.1"/>
</dbReference>
<feature type="transmembrane region" description="Helical" evidence="9">
    <location>
        <begin position="72"/>
        <end position="94"/>
    </location>
</feature>
<dbReference type="PANTHER" id="PTHR30614">
    <property type="entry name" value="MEMBRANE COMPONENT OF AMINO ACID ABC TRANSPORTER"/>
    <property type="match status" value="1"/>
</dbReference>
<dbReference type="GO" id="GO:0043190">
    <property type="term" value="C:ATP-binding cassette (ABC) transporter complex"/>
    <property type="evidence" value="ECO:0007669"/>
    <property type="project" value="InterPro"/>
</dbReference>
<feature type="transmembrane region" description="Helical" evidence="9">
    <location>
        <begin position="106"/>
        <end position="126"/>
    </location>
</feature>
<proteinExistence type="inferred from homology"/>
<feature type="transmembrane region" description="Helical" evidence="9">
    <location>
        <begin position="146"/>
        <end position="167"/>
    </location>
</feature>
<keyword evidence="12" id="KW-1185">Reference proteome</keyword>
<keyword evidence="3 9" id="KW-0813">Transport</keyword>
<evidence type="ECO:0000256" key="4">
    <source>
        <dbReference type="ARBA" id="ARBA00022475"/>
    </source>
</evidence>
<comment type="subcellular location">
    <subcellularLocation>
        <location evidence="1">Cell inner membrane</location>
        <topology evidence="1">Multi-pass membrane protein</topology>
    </subcellularLocation>
    <subcellularLocation>
        <location evidence="9">Cell membrane</location>
        <topology evidence="9">Multi-pass membrane protein</topology>
    </subcellularLocation>
</comment>
<dbReference type="Gene3D" id="1.10.3720.10">
    <property type="entry name" value="MetI-like"/>
    <property type="match status" value="1"/>
</dbReference>
<keyword evidence="6" id="KW-0029">Amino-acid transport</keyword>